<gene>
    <name evidence="1" type="ORF">FHS22_004368</name>
</gene>
<dbReference type="InterPro" id="IPR036397">
    <property type="entry name" value="RNaseH_sf"/>
</dbReference>
<dbReference type="SUPFAM" id="SSF53098">
    <property type="entry name" value="Ribonuclease H-like"/>
    <property type="match status" value="1"/>
</dbReference>
<dbReference type="EMBL" id="JACHJJ010000015">
    <property type="protein sequence ID" value="MBB5965082.1"/>
    <property type="molecule type" value="Genomic_DNA"/>
</dbReference>
<comment type="caution">
    <text evidence="1">The sequence shown here is derived from an EMBL/GenBank/DDBJ whole genome shotgun (WGS) entry which is preliminary data.</text>
</comment>
<dbReference type="RefSeq" id="WP_184944219.1">
    <property type="nucleotide sequence ID" value="NZ_BAAAWZ010000001.1"/>
</dbReference>
<proteinExistence type="predicted"/>
<dbReference type="AlphaFoldDB" id="A0A841D337"/>
<dbReference type="GO" id="GO:0004519">
    <property type="term" value="F:endonuclease activity"/>
    <property type="evidence" value="ECO:0007669"/>
    <property type="project" value="UniProtKB-KW"/>
</dbReference>
<reference evidence="1 2" key="1">
    <citation type="submission" date="2020-08" db="EMBL/GenBank/DDBJ databases">
        <title>Genomic Encyclopedia of Type Strains, Phase III (KMG-III): the genomes of soil and plant-associated and newly described type strains.</title>
        <authorList>
            <person name="Whitman W."/>
        </authorList>
    </citation>
    <scope>NUCLEOTIDE SEQUENCE [LARGE SCALE GENOMIC DNA]</scope>
    <source>
        <strain evidence="1 2">CECT 3303</strain>
    </source>
</reference>
<dbReference type="InterPro" id="IPR012337">
    <property type="entry name" value="RNaseH-like_sf"/>
</dbReference>
<keyword evidence="2" id="KW-1185">Reference proteome</keyword>
<keyword evidence="1" id="KW-0378">Hydrolase</keyword>
<evidence type="ECO:0000313" key="1">
    <source>
        <dbReference type="EMBL" id="MBB5965082.1"/>
    </source>
</evidence>
<keyword evidence="1" id="KW-0540">Nuclease</keyword>
<organism evidence="1 2">
    <name type="scientific">Planomonospora venezuelensis</name>
    <dbReference type="NCBI Taxonomy" id="1999"/>
    <lineage>
        <taxon>Bacteria</taxon>
        <taxon>Bacillati</taxon>
        <taxon>Actinomycetota</taxon>
        <taxon>Actinomycetes</taxon>
        <taxon>Streptosporangiales</taxon>
        <taxon>Streptosporangiaceae</taxon>
        <taxon>Planomonospora</taxon>
    </lineage>
</organism>
<name>A0A841D337_PLAVE</name>
<dbReference type="Proteomes" id="UP000562352">
    <property type="component" value="Unassembled WGS sequence"/>
</dbReference>
<protein>
    <submittedName>
        <fullName evidence="1">Holliday junction resolvasome RuvABC endonuclease subunit</fullName>
    </submittedName>
</protein>
<accession>A0A841D337</accession>
<dbReference type="Gene3D" id="3.30.420.10">
    <property type="entry name" value="Ribonuclease H-like superfamily/Ribonuclease H"/>
    <property type="match status" value="1"/>
</dbReference>
<sequence>MTAPRVLGVDPSLTATGIAHPDGHTERVTCGDLRGTGRLAWICSAVMGPVTTGVDLVVIEGPSYGSMSGAGHHEAAGLWWLIAYHLDGRGVPYAVIPPSSLKKYASGKGNATKADMRMALFQRTGMDLRDDNQVDAAWLRAAGMEALGHPVVDLPKAQRDALAKVAWPTAVAHG</sequence>
<evidence type="ECO:0000313" key="2">
    <source>
        <dbReference type="Proteomes" id="UP000562352"/>
    </source>
</evidence>
<dbReference type="GO" id="GO:0003676">
    <property type="term" value="F:nucleic acid binding"/>
    <property type="evidence" value="ECO:0007669"/>
    <property type="project" value="InterPro"/>
</dbReference>
<keyword evidence="1" id="KW-0255">Endonuclease</keyword>